<name>L8WH34_THACA</name>
<protein>
    <submittedName>
        <fullName evidence="1">Uncharacterized protein</fullName>
    </submittedName>
</protein>
<proteinExistence type="predicted"/>
<dbReference type="HOGENOM" id="CLU_1305612_0_0_1"/>
<organism evidence="1 2">
    <name type="scientific">Thanatephorus cucumeris (strain AG1-IA)</name>
    <name type="common">Rice sheath blight fungus</name>
    <name type="synonym">Rhizoctonia solani</name>
    <dbReference type="NCBI Taxonomy" id="983506"/>
    <lineage>
        <taxon>Eukaryota</taxon>
        <taxon>Fungi</taxon>
        <taxon>Dikarya</taxon>
        <taxon>Basidiomycota</taxon>
        <taxon>Agaricomycotina</taxon>
        <taxon>Agaricomycetes</taxon>
        <taxon>Cantharellales</taxon>
        <taxon>Ceratobasidiaceae</taxon>
        <taxon>Rhizoctonia</taxon>
        <taxon>Rhizoctonia solani AG-1</taxon>
    </lineage>
</organism>
<evidence type="ECO:0000313" key="1">
    <source>
        <dbReference type="EMBL" id="ELU36042.1"/>
    </source>
</evidence>
<reference evidence="1 2" key="1">
    <citation type="journal article" date="2013" name="Nat. Commun.">
        <title>The evolution and pathogenic mechanisms of the rice sheath blight pathogen.</title>
        <authorList>
            <person name="Zheng A."/>
            <person name="Lin R."/>
            <person name="Xu L."/>
            <person name="Qin P."/>
            <person name="Tang C."/>
            <person name="Ai P."/>
            <person name="Zhang D."/>
            <person name="Liu Y."/>
            <person name="Sun Z."/>
            <person name="Feng H."/>
            <person name="Wang Y."/>
            <person name="Chen Y."/>
            <person name="Liang X."/>
            <person name="Fu R."/>
            <person name="Li Q."/>
            <person name="Zhang J."/>
            <person name="Yu X."/>
            <person name="Xie Z."/>
            <person name="Ding L."/>
            <person name="Guan P."/>
            <person name="Tang J."/>
            <person name="Liang Y."/>
            <person name="Wang S."/>
            <person name="Deng Q."/>
            <person name="Li S."/>
            <person name="Zhu J."/>
            <person name="Wang L."/>
            <person name="Liu H."/>
            <person name="Li P."/>
        </authorList>
    </citation>
    <scope>NUCLEOTIDE SEQUENCE [LARGE SCALE GENOMIC DNA]</scope>
    <source>
        <strain evidence="2">AG-1 IA</strain>
    </source>
</reference>
<dbReference type="EMBL" id="AFRT01004472">
    <property type="protein sequence ID" value="ELU36042.1"/>
    <property type="molecule type" value="Genomic_DNA"/>
</dbReference>
<keyword evidence="2" id="KW-1185">Reference proteome</keyword>
<gene>
    <name evidence="1" type="ORF">AG1IA_09928</name>
</gene>
<sequence>MVRSSVPSWRTPDSHATCIPPVLLTFELRSYLGIQRPYFIKLALGFVNGLVAPLVALERELVPGLGRYHRVKLTSIVILVEFLPEPFKCAKYFRAAPDSAEGRGVGDIEAEEMDAYMPFLHGYRQRTDDVNELMRKKGMVQCKKKVNVSNSYGSWGWGRRRARAGSSHERNTRGSRAPFGLATAAGGALVCVLDNNIRGCHSHQGDVAVTP</sequence>
<dbReference type="AlphaFoldDB" id="L8WH34"/>
<evidence type="ECO:0000313" key="2">
    <source>
        <dbReference type="Proteomes" id="UP000011668"/>
    </source>
</evidence>
<dbReference type="Proteomes" id="UP000011668">
    <property type="component" value="Unassembled WGS sequence"/>
</dbReference>
<accession>L8WH34</accession>
<comment type="caution">
    <text evidence="1">The sequence shown here is derived from an EMBL/GenBank/DDBJ whole genome shotgun (WGS) entry which is preliminary data.</text>
</comment>